<evidence type="ECO:0000313" key="3">
    <source>
        <dbReference type="Proteomes" id="UP001185659"/>
    </source>
</evidence>
<accession>A0ABU4AFF0</accession>
<evidence type="ECO:0008006" key="4">
    <source>
        <dbReference type="Google" id="ProtNLM"/>
    </source>
</evidence>
<reference evidence="2 3" key="1">
    <citation type="submission" date="2023-10" db="EMBL/GenBank/DDBJ databases">
        <authorList>
            <person name="Venkata Ramana C."/>
            <person name="Sasikala C."/>
            <person name="Dhurka M."/>
        </authorList>
    </citation>
    <scope>NUCLEOTIDE SEQUENCE [LARGE SCALE GENOMIC DNA]</scope>
    <source>
        <strain evidence="2 3">KCTC 32151</strain>
    </source>
</reference>
<dbReference type="Proteomes" id="UP001185659">
    <property type="component" value="Unassembled WGS sequence"/>
</dbReference>
<dbReference type="RefSeq" id="WP_113155623.1">
    <property type="nucleotide sequence ID" value="NZ_CP177239.1"/>
</dbReference>
<evidence type="ECO:0000313" key="2">
    <source>
        <dbReference type="EMBL" id="MDV6224973.1"/>
    </source>
</evidence>
<keyword evidence="3" id="KW-1185">Reference proteome</keyword>
<name>A0ABU4AFF0_9HYPH</name>
<comment type="caution">
    <text evidence="2">The sequence shown here is derived from an EMBL/GenBank/DDBJ whole genome shotgun (WGS) entry which is preliminary data.</text>
</comment>
<feature type="coiled-coil region" evidence="1">
    <location>
        <begin position="5"/>
        <end position="32"/>
    </location>
</feature>
<evidence type="ECO:0000256" key="1">
    <source>
        <dbReference type="SAM" id="Coils"/>
    </source>
</evidence>
<protein>
    <recommendedName>
        <fullName evidence="4">HTH HARE-type domain-containing protein</fullName>
    </recommendedName>
</protein>
<proteinExistence type="predicted"/>
<gene>
    <name evidence="2" type="ORF">R2G56_01625</name>
</gene>
<organism evidence="2 3">
    <name type="scientific">Nitratireductor aquimarinus</name>
    <dbReference type="NCBI Taxonomy" id="889300"/>
    <lineage>
        <taxon>Bacteria</taxon>
        <taxon>Pseudomonadati</taxon>
        <taxon>Pseudomonadota</taxon>
        <taxon>Alphaproteobacteria</taxon>
        <taxon>Hyphomicrobiales</taxon>
        <taxon>Phyllobacteriaceae</taxon>
        <taxon>Nitratireductor</taxon>
    </lineage>
</organism>
<keyword evidence="1" id="KW-0175">Coiled coil</keyword>
<sequence length="154" mass="16877">MIKDFDKLKQQLAELSEAVNKFESEAVQLRVVELVLGQRDGQVAGLSENGIDGYIAGPGMMHIVRNTPRPGRKKTTTDSARGAVAALNELLEGDFFSEPRTIGDVVAHCQSQFGTRYKSNAFSGPLSRHARNGILTREKNEDGKFVYVDPQKAA</sequence>
<dbReference type="EMBL" id="JAWLIP010000001">
    <property type="protein sequence ID" value="MDV6224973.1"/>
    <property type="molecule type" value="Genomic_DNA"/>
</dbReference>